<evidence type="ECO:0000313" key="3">
    <source>
        <dbReference type="Proteomes" id="UP000015927"/>
    </source>
</evidence>
<dbReference type="Proteomes" id="UP000015927">
    <property type="component" value="Chromosome"/>
</dbReference>
<name>A0A826HJW7_LACPA</name>
<gene>
    <name evidence="2" type="ORF">LBPG_00018</name>
</gene>
<organism evidence="2 3">
    <name type="scientific">Lacticaseibacillus paracasei subsp. paracasei 8700:2</name>
    <dbReference type="NCBI Taxonomy" id="537973"/>
    <lineage>
        <taxon>Bacteria</taxon>
        <taxon>Bacillati</taxon>
        <taxon>Bacillota</taxon>
        <taxon>Bacilli</taxon>
        <taxon>Lactobacillales</taxon>
        <taxon>Lactobacillaceae</taxon>
        <taxon>Lacticaseibacillus</taxon>
    </lineage>
</organism>
<feature type="compositionally biased region" description="Polar residues" evidence="1">
    <location>
        <begin position="1"/>
        <end position="12"/>
    </location>
</feature>
<reference evidence="2 3" key="1">
    <citation type="submission" date="2010-12" db="EMBL/GenBank/DDBJ databases">
        <title>The Genome Sequence of Lactobacillus paracasei subsp. paracasei strain 8700:2.</title>
        <authorList>
            <consortium name="The Broad Institute Genome Sequencing Platform"/>
            <person name="Ward D."/>
            <person name="Earl A."/>
            <person name="Feldgarden M."/>
            <person name="Young S.K."/>
            <person name="Gargeya S."/>
            <person name="Zeng Q."/>
            <person name="Alvarado L."/>
            <person name="Berlin A."/>
            <person name="Bochicchio J."/>
            <person name="Chapman S.B."/>
            <person name="Chen Z."/>
            <person name="Freedman E."/>
            <person name="Gellesch M."/>
            <person name="Goldberg J."/>
            <person name="Griggs A."/>
            <person name="Gujja S."/>
            <person name="Heilman E."/>
            <person name="Heiman D."/>
            <person name="Howarth C."/>
            <person name="Mehta T."/>
            <person name="Neiman D."/>
            <person name="Pearson M."/>
            <person name="Roberts A."/>
            <person name="Saif S."/>
            <person name="Shea T."/>
            <person name="Shenoy N."/>
            <person name="Sisk P."/>
            <person name="Stolte C."/>
            <person name="Sykes S."/>
            <person name="White J."/>
            <person name="Yandava C."/>
            <person name="Saulnier D."/>
            <person name="Haas B."/>
            <person name="Nusbaum C."/>
            <person name="Birren B."/>
        </authorList>
    </citation>
    <scope>NUCLEOTIDE SEQUENCE [LARGE SCALE GENOMIC DNA]</scope>
    <source>
        <strain evidence="2 3">8700:2</strain>
    </source>
</reference>
<sequence>MTQNENTKQSLKTQEELVASTKRDFENPQETPKVAAILDKYRIAIKVSKEYIESNHIEEGDKAIVASQTVKIPDPDNPSRSLGKYTSFKEEFTVTEIEDNFLVATKYTTTSSFPQLTMFTSQKRVTEFEHDSSTELLLEDNGPVTPGDFVSFP</sequence>
<dbReference type="EMBL" id="CP002391">
    <property type="protein sequence ID" value="EEQ64569.1"/>
    <property type="molecule type" value="Genomic_DNA"/>
</dbReference>
<dbReference type="RefSeq" id="WP_003657822.1">
    <property type="nucleotide sequence ID" value="NC_022112.1"/>
</dbReference>
<dbReference type="KEGG" id="lpi:LBPG_00018"/>
<proteinExistence type="predicted"/>
<evidence type="ECO:0000313" key="2">
    <source>
        <dbReference type="EMBL" id="EEQ64569.1"/>
    </source>
</evidence>
<dbReference type="GeneID" id="57089500"/>
<feature type="region of interest" description="Disordered" evidence="1">
    <location>
        <begin position="1"/>
        <end position="29"/>
    </location>
</feature>
<protein>
    <submittedName>
        <fullName evidence="2">Uncharacterized protein</fullName>
    </submittedName>
</protein>
<evidence type="ECO:0000256" key="1">
    <source>
        <dbReference type="SAM" id="MobiDB-lite"/>
    </source>
</evidence>
<dbReference type="AlphaFoldDB" id="A0A826HJW7"/>
<accession>A0A826HJW7</accession>